<dbReference type="Proteomes" id="UP000199054">
    <property type="component" value="Unassembled WGS sequence"/>
</dbReference>
<gene>
    <name evidence="1" type="ORF">SAMN04489859_101045</name>
</gene>
<name>A0A1H8HR21_9RHOB</name>
<evidence type="ECO:0000313" key="2">
    <source>
        <dbReference type="Proteomes" id="UP000199054"/>
    </source>
</evidence>
<organism evidence="1 2">
    <name type="scientific">Paracoccus alcaliphilus</name>
    <dbReference type="NCBI Taxonomy" id="34002"/>
    <lineage>
        <taxon>Bacteria</taxon>
        <taxon>Pseudomonadati</taxon>
        <taxon>Pseudomonadota</taxon>
        <taxon>Alphaproteobacteria</taxon>
        <taxon>Rhodobacterales</taxon>
        <taxon>Paracoccaceae</taxon>
        <taxon>Paracoccus</taxon>
    </lineage>
</organism>
<sequence length="34" mass="3811">MKRHSCGSEQNDLLPSALNLSDEAVVVRWIKNPC</sequence>
<proteinExistence type="predicted"/>
<dbReference type="AlphaFoldDB" id="A0A1H8HR21"/>
<dbReference type="EMBL" id="FODE01000010">
    <property type="protein sequence ID" value="SEN58425.1"/>
    <property type="molecule type" value="Genomic_DNA"/>
</dbReference>
<keyword evidence="2" id="KW-1185">Reference proteome</keyword>
<evidence type="ECO:0000313" key="1">
    <source>
        <dbReference type="EMBL" id="SEN58425.1"/>
    </source>
</evidence>
<accession>A0A1H8HR21</accession>
<protein>
    <submittedName>
        <fullName evidence="1">Uncharacterized protein</fullName>
    </submittedName>
</protein>
<reference evidence="1 2" key="1">
    <citation type="submission" date="2016-10" db="EMBL/GenBank/DDBJ databases">
        <authorList>
            <person name="de Groot N.N."/>
        </authorList>
    </citation>
    <scope>NUCLEOTIDE SEQUENCE [LARGE SCALE GENOMIC DNA]</scope>
    <source>
        <strain evidence="1 2">DSM 8512</strain>
    </source>
</reference>